<feature type="region of interest" description="Disordered" evidence="1">
    <location>
        <begin position="1222"/>
        <end position="1242"/>
    </location>
</feature>
<dbReference type="InterPro" id="IPR050490">
    <property type="entry name" value="Bact_solute-bd_prot1"/>
</dbReference>
<comment type="caution">
    <text evidence="2">The sequence shown here is derived from an EMBL/GenBank/DDBJ whole genome shotgun (WGS) entry which is preliminary data.</text>
</comment>
<reference evidence="2 3" key="1">
    <citation type="submission" date="2020-02" db="EMBL/GenBank/DDBJ databases">
        <title>Draft genome sequence of Haematococcus lacustris strain NIES-144.</title>
        <authorList>
            <person name="Morimoto D."/>
            <person name="Nakagawa S."/>
            <person name="Yoshida T."/>
            <person name="Sawayama S."/>
        </authorList>
    </citation>
    <scope>NUCLEOTIDE SEQUENCE [LARGE SCALE GENOMIC DNA]</scope>
    <source>
        <strain evidence="2 3">NIES-144</strain>
    </source>
</reference>
<feature type="compositionally biased region" description="Polar residues" evidence="1">
    <location>
        <begin position="1026"/>
        <end position="1049"/>
    </location>
</feature>
<feature type="non-terminal residue" evidence="2">
    <location>
        <position position="1"/>
    </location>
</feature>
<feature type="region of interest" description="Disordered" evidence="1">
    <location>
        <begin position="1006"/>
        <end position="1049"/>
    </location>
</feature>
<feature type="region of interest" description="Disordered" evidence="1">
    <location>
        <begin position="1298"/>
        <end position="1317"/>
    </location>
</feature>
<dbReference type="Gene3D" id="3.40.190.10">
    <property type="entry name" value="Periplasmic binding protein-like II"/>
    <property type="match status" value="2"/>
</dbReference>
<proteinExistence type="predicted"/>
<feature type="non-terminal residue" evidence="2">
    <location>
        <position position="1592"/>
    </location>
</feature>
<gene>
    <name evidence="2" type="ORF">HaLaN_26388</name>
</gene>
<feature type="region of interest" description="Disordered" evidence="1">
    <location>
        <begin position="907"/>
        <end position="928"/>
    </location>
</feature>
<evidence type="ECO:0000313" key="3">
    <source>
        <dbReference type="Proteomes" id="UP000485058"/>
    </source>
</evidence>
<protein>
    <submittedName>
        <fullName evidence="2">Guanylate cyclase domain-containing protein</fullName>
    </submittedName>
</protein>
<dbReference type="Proteomes" id="UP000485058">
    <property type="component" value="Unassembled WGS sequence"/>
</dbReference>
<name>A0A6A0A6I2_HAELA</name>
<dbReference type="PANTHER" id="PTHR43649:SF12">
    <property type="entry name" value="DIACETYLCHITOBIOSE BINDING PROTEIN DASA"/>
    <property type="match status" value="1"/>
</dbReference>
<feature type="compositionally biased region" description="Polar residues" evidence="1">
    <location>
        <begin position="1300"/>
        <end position="1316"/>
    </location>
</feature>
<dbReference type="SUPFAM" id="SSF55073">
    <property type="entry name" value="Nucleotide cyclase"/>
    <property type="match status" value="2"/>
</dbReference>
<accession>A0A6A0A6I2</accession>
<evidence type="ECO:0000313" key="2">
    <source>
        <dbReference type="EMBL" id="GFH27984.1"/>
    </source>
</evidence>
<dbReference type="PANTHER" id="PTHR43649">
    <property type="entry name" value="ARABINOSE-BINDING PROTEIN-RELATED"/>
    <property type="match status" value="1"/>
</dbReference>
<dbReference type="Gene3D" id="3.30.70.1230">
    <property type="entry name" value="Nucleotide cyclase"/>
    <property type="match status" value="2"/>
</dbReference>
<evidence type="ECO:0000256" key="1">
    <source>
        <dbReference type="SAM" id="MobiDB-lite"/>
    </source>
</evidence>
<dbReference type="InterPro" id="IPR029787">
    <property type="entry name" value="Nucleotide_cyclase"/>
</dbReference>
<sequence length="1592" mass="170573">MSEPYPLIGESRAQQTDQIANFTAFTLGLQIWKYIDINIVTAERMWSALLVALLTWASSFACLATAQNASQSAGADMAGASVQLQQCLAEAATQLVDNIRANANFSSREASIRNATWELAYLGRACFKANLTTIRPIRILAPSIGSFPVWQRRAVEFEALTGIPVVLEPVSFFTNAVEIFLELQSSPIRDGWILDPAVTGTVALYKGFADLGPLIRHVSEATLLYNDILPFYRLVSGVYNKRIIGLPMDGDNFLLYYRQAQRVAACSPAALCEPPCHRASPATTHGVRRPCDTQCFSSSRLLDLFQRYQLDVPQTWSDLLDMARLMNGTDTDGDGRPDLFGACLDMMPQCKISFHVAGMAASYIQNNGTQSGFWYDPDSDEALMRPLVGNNEAMRAVLQLLADLQAYMPSEPTCSNANPAFLAGKCLMTIDWGGVFRATRTSNISRPGMLGIAPLPGSTQILDRTTLKLVNCTPALCPMAQPYRTARVAPNVTRTLSGAWVNSAPFLAFGGWTAGVAAASPPEVQLATLNFFAYLTSPNNSWADVLDVSGSVDPFRQQHLDPANIGRWTAAGYDQGTTLQYLSALRTALFSPNIALDARMAYVAKPENSYRNFLENGFWAAYNKNMASSLLAMESSFVQSSRDALQLLAKPDPLELRQQYWYMLGRVSSVYSPRSPPLAPNNSVQRVDNNVAVIITACLIGGCILLVGLGLLTWQRVMWMKRNHRSALGKLLPPGAGPDTTLVLTDVQDSTTLYECLPVEVMDACMRIAERIILRAPLRGTPSCAPSTHPWTRCSSASSEGPGLHGSSPMQQCRPRRLARAPDILRCCPWCVPCCHPVTVSLSPHFNKIVQALNPSSLNCLTSSTAERQSLARCFLHVLRRWSALRGVHADRAPPLSSSLPASVLAQSQPLATRPTKDAQPEASGATGRLQQVILPRWRSVLKLQPGPTLFTPDDWLAWAENYSVEQSEHSRTHHDTTYASPDSQLSVGSVFATLGAVWRMAIPGQGPQGLDSSAQLPQGSEPPSLEQQGGQRLGASFSSQQGEGGNQATLALAPPASYTATTTNMALTQALHIQEREHAQGDAATPSCLVFSGLRIRCGVHTGVSSAQDVSYNTSSARMQYSGAPLALARAVCDAAQGAQILLSQACFAALPQQQLRDAVAQALPLPKQARRMASAVASSGLANSNLCGRIGQLKDSGLSGNTSHSAPHCKVEVAAAATPSSASHGYEAKPPGAPALGKTDNEQRSPCSLILWHAGEYVLKVGHAVTTVTAGSLPNNASALRLPSLDAVIVSMEGVHEQAQTSTSGGSASRSPRQALSRVAQQLARNAARRSSLALVAAEHCMSPEAAEALHSKPGQQVLSLYSVLPAGLAPRLVLLGAPRAVRQTVPGALSAPYGGACVCFLYVVGLAELLAWDPQEAASALALFSALIKQQLMTWNGYLEHLKQLPWSDRLLAHPLAESLITAEMGSNGEARQTLVYRGLRIKVGADVGSVRSSLQPVTGVVAFRGRVMNRAARIASRAGSGQVLCSAAVWAHWAGSGAPVSRSLSRRAVLGTTPELGSEGGQLLPRLSAVSQGLVPLKGVPEQVEVMQ</sequence>
<dbReference type="EMBL" id="BLLF01003697">
    <property type="protein sequence ID" value="GFH27984.1"/>
    <property type="molecule type" value="Genomic_DNA"/>
</dbReference>
<organism evidence="2 3">
    <name type="scientific">Haematococcus lacustris</name>
    <name type="common">Green alga</name>
    <name type="synonym">Haematococcus pluvialis</name>
    <dbReference type="NCBI Taxonomy" id="44745"/>
    <lineage>
        <taxon>Eukaryota</taxon>
        <taxon>Viridiplantae</taxon>
        <taxon>Chlorophyta</taxon>
        <taxon>core chlorophytes</taxon>
        <taxon>Chlorophyceae</taxon>
        <taxon>CS clade</taxon>
        <taxon>Chlamydomonadales</taxon>
        <taxon>Haematococcaceae</taxon>
        <taxon>Haematococcus</taxon>
    </lineage>
</organism>
<keyword evidence="3" id="KW-1185">Reference proteome</keyword>
<dbReference type="SUPFAM" id="SSF53850">
    <property type="entry name" value="Periplasmic binding protein-like II"/>
    <property type="match status" value="1"/>
</dbReference>